<dbReference type="GO" id="GO:0046872">
    <property type="term" value="F:metal ion binding"/>
    <property type="evidence" value="ECO:0007669"/>
    <property type="project" value="UniProtKB-KW"/>
</dbReference>
<evidence type="ECO:0000256" key="3">
    <source>
        <dbReference type="ARBA" id="ARBA00008976"/>
    </source>
</evidence>
<dbReference type="UniPathway" id="UPA00275"/>
<keyword evidence="9" id="KW-1185">Reference proteome</keyword>
<proteinExistence type="inferred from homology"/>
<dbReference type="PANTHER" id="PTHR21327:SF18">
    <property type="entry name" value="3,4-DIHYDROXY-2-BUTANONE 4-PHOSPHATE SYNTHASE"/>
    <property type="match status" value="1"/>
</dbReference>
<evidence type="ECO:0000256" key="4">
    <source>
        <dbReference type="ARBA" id="ARBA00012153"/>
    </source>
</evidence>
<dbReference type="Proteomes" id="UP000734854">
    <property type="component" value="Unassembled WGS sequence"/>
</dbReference>
<evidence type="ECO:0000256" key="2">
    <source>
        <dbReference type="ARBA" id="ARBA00005520"/>
    </source>
</evidence>
<reference evidence="8 9" key="1">
    <citation type="submission" date="2020-08" db="EMBL/GenBank/DDBJ databases">
        <title>Plant Genome Project.</title>
        <authorList>
            <person name="Zhang R.-G."/>
        </authorList>
    </citation>
    <scope>NUCLEOTIDE SEQUENCE [LARGE SCALE GENOMIC DNA]</scope>
    <source>
        <tissue evidence="8">Rhizome</tissue>
    </source>
</reference>
<dbReference type="Pfam" id="PF00926">
    <property type="entry name" value="DHBP_synthase"/>
    <property type="match status" value="1"/>
</dbReference>
<dbReference type="Gene3D" id="3.90.870.10">
    <property type="entry name" value="DHBP synthase"/>
    <property type="match status" value="1"/>
</dbReference>
<comment type="similarity">
    <text evidence="2">In the N-terminal section; belongs to the DHBP synthase family.</text>
</comment>
<dbReference type="EMBL" id="JACMSC010000001">
    <property type="protein sequence ID" value="KAG6535675.1"/>
    <property type="molecule type" value="Genomic_DNA"/>
</dbReference>
<comment type="pathway">
    <text evidence="1">Cofactor biosynthesis; riboflavin biosynthesis; 2-hydroxy-3-oxobutyl phosphate from D-ribulose 5-phosphate: step 1/1.</text>
</comment>
<evidence type="ECO:0000256" key="6">
    <source>
        <dbReference type="ARBA" id="ARBA00022723"/>
    </source>
</evidence>
<dbReference type="AlphaFoldDB" id="A0A8J5I8L6"/>
<dbReference type="InterPro" id="IPR017945">
    <property type="entry name" value="DHBP_synth_RibB-like_a/b_dom"/>
</dbReference>
<evidence type="ECO:0000313" key="8">
    <source>
        <dbReference type="EMBL" id="KAG6535675.1"/>
    </source>
</evidence>
<dbReference type="SUPFAM" id="SSF142695">
    <property type="entry name" value="RibA-like"/>
    <property type="match status" value="1"/>
</dbReference>
<dbReference type="InterPro" id="IPR000422">
    <property type="entry name" value="DHBP_synthase_RibB"/>
</dbReference>
<keyword evidence="6" id="KW-0479">Metal-binding</keyword>
<comment type="similarity">
    <text evidence="3">In the C-terminal section; belongs to the GTP cyclohydrolase II family.</text>
</comment>
<evidence type="ECO:0000259" key="7">
    <source>
        <dbReference type="Pfam" id="PF00925"/>
    </source>
</evidence>
<evidence type="ECO:0000313" key="9">
    <source>
        <dbReference type="Proteomes" id="UP000734854"/>
    </source>
</evidence>
<dbReference type="Pfam" id="PF00925">
    <property type="entry name" value="GTP_cyclohydro2"/>
    <property type="match status" value="1"/>
</dbReference>
<dbReference type="EC" id="4.1.99.12" evidence="4"/>
<comment type="caution">
    <text evidence="8">The sequence shown here is derived from an EMBL/GenBank/DDBJ whole genome shotgun (WGS) entry which is preliminary data.</text>
</comment>
<keyword evidence="5" id="KW-0686">Riboflavin biosynthesis</keyword>
<organism evidence="8 9">
    <name type="scientific">Zingiber officinale</name>
    <name type="common">Ginger</name>
    <name type="synonym">Amomum zingiber</name>
    <dbReference type="NCBI Taxonomy" id="94328"/>
    <lineage>
        <taxon>Eukaryota</taxon>
        <taxon>Viridiplantae</taxon>
        <taxon>Streptophyta</taxon>
        <taxon>Embryophyta</taxon>
        <taxon>Tracheophyta</taxon>
        <taxon>Spermatophyta</taxon>
        <taxon>Magnoliopsida</taxon>
        <taxon>Liliopsida</taxon>
        <taxon>Zingiberales</taxon>
        <taxon>Zingiberaceae</taxon>
        <taxon>Zingiber</taxon>
    </lineage>
</organism>
<protein>
    <recommendedName>
        <fullName evidence="4">3,4-dihydroxy-2-butanone-4-phosphate synthase</fullName>
        <ecNumber evidence="4">4.1.99.12</ecNumber>
    </recommendedName>
</protein>
<dbReference type="InterPro" id="IPR036144">
    <property type="entry name" value="RibA-like_sf"/>
</dbReference>
<dbReference type="GO" id="GO:0008686">
    <property type="term" value="F:3,4-dihydroxy-2-butanone-4-phosphate synthase activity"/>
    <property type="evidence" value="ECO:0007669"/>
    <property type="project" value="UniProtKB-EC"/>
</dbReference>
<evidence type="ECO:0000256" key="1">
    <source>
        <dbReference type="ARBA" id="ARBA00004904"/>
    </source>
</evidence>
<evidence type="ECO:0000256" key="5">
    <source>
        <dbReference type="ARBA" id="ARBA00022619"/>
    </source>
</evidence>
<accession>A0A8J5I8L6</accession>
<dbReference type="GO" id="GO:0009231">
    <property type="term" value="P:riboflavin biosynthetic process"/>
    <property type="evidence" value="ECO:0007669"/>
    <property type="project" value="UniProtKB-UniPathway"/>
</dbReference>
<gene>
    <name evidence="8" type="ORF">ZIOFF_000698</name>
</gene>
<dbReference type="SUPFAM" id="SSF55821">
    <property type="entry name" value="YrdC/RibB"/>
    <property type="match status" value="1"/>
</dbReference>
<name>A0A8J5I8L6_ZINOF</name>
<dbReference type="InterPro" id="IPR032677">
    <property type="entry name" value="GTP_cyclohydro_II"/>
</dbReference>
<dbReference type="PANTHER" id="PTHR21327">
    <property type="entry name" value="GTP CYCLOHYDROLASE II-RELATED"/>
    <property type="match status" value="1"/>
</dbReference>
<sequence length="296" mass="32787">MCSRGCEAEVFEFVFQPTSNLTFNGFKKANAPHQKHTIILLKDSPLSLKQLRAFVKGRAIEDLDIKNKEARVMAKKLEEAEATSATEQVCRIVEQDAEEGTTTGVSAKDRTKTVTMLASLDSKPEDLHRPGHIFPLKYREGGVLKRAGYTKASVDLAILAGLSSVGVYDYAKTREKCMLDYRTLGSHYIEGKGANWLNELLLHSHPRRGALFKPTAIILRDLGVRSMKLMTNNPSKYGGLKGYGLSITGRIPLLTPITTENRRYLETKRAKMGHVYGSIFDGGLVENDGANNQQQA</sequence>
<dbReference type="GO" id="GO:0009507">
    <property type="term" value="C:chloroplast"/>
    <property type="evidence" value="ECO:0007669"/>
    <property type="project" value="TreeGrafter"/>
</dbReference>
<dbReference type="Gene3D" id="3.40.50.10990">
    <property type="entry name" value="GTP cyclohydrolase II"/>
    <property type="match status" value="1"/>
</dbReference>
<feature type="domain" description="GTP cyclohydrolase II" evidence="7">
    <location>
        <begin position="213"/>
        <end position="252"/>
    </location>
</feature>